<evidence type="ECO:0000259" key="4">
    <source>
        <dbReference type="PROSITE" id="PS51898"/>
    </source>
</evidence>
<evidence type="ECO:0000256" key="1">
    <source>
        <dbReference type="ARBA" id="ARBA00023125"/>
    </source>
</evidence>
<dbReference type="AlphaFoldDB" id="A0A5N5VY33"/>
<dbReference type="Gene3D" id="1.10.443.10">
    <property type="entry name" value="Intergrase catalytic core"/>
    <property type="match status" value="1"/>
</dbReference>
<dbReference type="InterPro" id="IPR011010">
    <property type="entry name" value="DNA_brk_join_enz"/>
</dbReference>
<comment type="caution">
    <text evidence="6">The sequence shown here is derived from an EMBL/GenBank/DDBJ whole genome shotgun (WGS) entry which is preliminary data.</text>
</comment>
<dbReference type="SUPFAM" id="SSF56349">
    <property type="entry name" value="DNA breaking-rejoining enzymes"/>
    <property type="match status" value="1"/>
</dbReference>
<dbReference type="GO" id="GO:0006310">
    <property type="term" value="P:DNA recombination"/>
    <property type="evidence" value="ECO:0007669"/>
    <property type="project" value="UniProtKB-KW"/>
</dbReference>
<dbReference type="PANTHER" id="PTHR30349:SF81">
    <property type="entry name" value="TYROSINE RECOMBINASE XERC"/>
    <property type="match status" value="1"/>
</dbReference>
<dbReference type="Pfam" id="PF00589">
    <property type="entry name" value="Phage_integrase"/>
    <property type="match status" value="1"/>
</dbReference>
<dbReference type="PANTHER" id="PTHR30349">
    <property type="entry name" value="PHAGE INTEGRASE-RELATED"/>
    <property type="match status" value="1"/>
</dbReference>
<dbReference type="OrthoDB" id="4137935at2"/>
<reference evidence="6 7" key="1">
    <citation type="journal article" date="2019" name="Microb. Cell Fact.">
        <title>Exploring novel herbicidin analogues by transcriptional regulator overexpression and MS/MS molecular networking.</title>
        <authorList>
            <person name="Shi Y."/>
            <person name="Gu R."/>
            <person name="Li Y."/>
            <person name="Wang X."/>
            <person name="Ren W."/>
            <person name="Li X."/>
            <person name="Wang L."/>
            <person name="Xie Y."/>
            <person name="Hong B."/>
        </authorList>
    </citation>
    <scope>NUCLEOTIDE SEQUENCE [LARGE SCALE GENOMIC DNA]</scope>
    <source>
        <strain evidence="6 7">US-43</strain>
    </source>
</reference>
<proteinExistence type="predicted"/>
<evidence type="ECO:0000313" key="6">
    <source>
        <dbReference type="EMBL" id="KAB7833575.1"/>
    </source>
</evidence>
<organism evidence="6 7">
    <name type="scientific">Streptomyces mobaraensis</name>
    <name type="common">Streptoverticillium mobaraense</name>
    <dbReference type="NCBI Taxonomy" id="35621"/>
    <lineage>
        <taxon>Bacteria</taxon>
        <taxon>Bacillati</taxon>
        <taxon>Actinomycetota</taxon>
        <taxon>Actinomycetes</taxon>
        <taxon>Kitasatosporales</taxon>
        <taxon>Streptomycetaceae</taxon>
        <taxon>Streptomyces</taxon>
    </lineage>
</organism>
<dbReference type="Proteomes" id="UP000327000">
    <property type="component" value="Unassembled WGS sequence"/>
</dbReference>
<accession>A0A5N5VY33</accession>
<evidence type="ECO:0000256" key="3">
    <source>
        <dbReference type="PROSITE-ProRule" id="PRU01248"/>
    </source>
</evidence>
<dbReference type="PROSITE" id="PS51898">
    <property type="entry name" value="TYR_RECOMBINASE"/>
    <property type="match status" value="1"/>
</dbReference>
<evidence type="ECO:0000259" key="5">
    <source>
        <dbReference type="PROSITE" id="PS51900"/>
    </source>
</evidence>
<keyword evidence="2" id="KW-0233">DNA recombination</keyword>
<dbReference type="GO" id="GO:0015074">
    <property type="term" value="P:DNA integration"/>
    <property type="evidence" value="ECO:0007669"/>
    <property type="project" value="InterPro"/>
</dbReference>
<keyword evidence="7" id="KW-1185">Reference proteome</keyword>
<dbReference type="Gene3D" id="1.10.150.130">
    <property type="match status" value="1"/>
</dbReference>
<sequence>MSTVATTALERSPRATLATLRRDPRDLWPEHAQRLYGHLVALYGEDDVLPTLAASWIAHQRSANTQKSYARGFRIFEEFAREHGAHPMAVKFLLADTFRLYLETTPTWVRVKGGRRGEMVRTGEPYSDASRANALSAVSSFFAYLDVVSDDGVKNPFDAVARPYIDPDYSPTPGYTEQEWTTLVVTARDHHRASAYRKRAYALLLVLYTCCLRIDSLLNARVEDLGYDKGHRVLLLEKMKGGGRKKKPIPPVAWDALQDYLDGRTTGWLFCTASGGQLDEPAVWRLLQSLAKRAGLPLRGPHGTKGDAITHALAKPDARPDKIQRWADHKDSRTTQRYNRRKELLDDSPGYALASDVAGALAHSEA</sequence>
<dbReference type="InterPro" id="IPR013762">
    <property type="entry name" value="Integrase-like_cat_sf"/>
</dbReference>
<gene>
    <name evidence="6" type="ORF">FRZ00_33520</name>
</gene>
<evidence type="ECO:0000313" key="7">
    <source>
        <dbReference type="Proteomes" id="UP000327000"/>
    </source>
</evidence>
<feature type="domain" description="Core-binding (CB)" evidence="5">
    <location>
        <begin position="47"/>
        <end position="146"/>
    </location>
</feature>
<name>A0A5N5VY33_STRMB</name>
<keyword evidence="1 3" id="KW-0238">DNA-binding</keyword>
<dbReference type="InterPro" id="IPR010998">
    <property type="entry name" value="Integrase_recombinase_N"/>
</dbReference>
<dbReference type="InterPro" id="IPR050090">
    <property type="entry name" value="Tyrosine_recombinase_XerCD"/>
</dbReference>
<evidence type="ECO:0000256" key="2">
    <source>
        <dbReference type="ARBA" id="ARBA00023172"/>
    </source>
</evidence>
<dbReference type="PROSITE" id="PS51900">
    <property type="entry name" value="CB"/>
    <property type="match status" value="1"/>
</dbReference>
<dbReference type="InterPro" id="IPR044068">
    <property type="entry name" value="CB"/>
</dbReference>
<dbReference type="GO" id="GO:0003677">
    <property type="term" value="F:DNA binding"/>
    <property type="evidence" value="ECO:0007669"/>
    <property type="project" value="UniProtKB-UniRule"/>
</dbReference>
<protein>
    <submittedName>
        <fullName evidence="6">Tyrosine-type recombinase/integrase</fullName>
    </submittedName>
</protein>
<dbReference type="InterPro" id="IPR002104">
    <property type="entry name" value="Integrase_catalytic"/>
</dbReference>
<dbReference type="EMBL" id="VOKX01000132">
    <property type="protein sequence ID" value="KAB7833575.1"/>
    <property type="molecule type" value="Genomic_DNA"/>
</dbReference>
<feature type="domain" description="Tyr recombinase" evidence="4">
    <location>
        <begin position="170"/>
        <end position="352"/>
    </location>
</feature>